<feature type="region of interest" description="Disordered" evidence="6">
    <location>
        <begin position="1"/>
        <end position="25"/>
    </location>
</feature>
<evidence type="ECO:0000313" key="9">
    <source>
        <dbReference type="EMBL" id="BBY46760.1"/>
    </source>
</evidence>
<geneLocation type="plasmid" evidence="9">
    <name>pJCM18538</name>
</geneLocation>
<dbReference type="Pfam" id="PF04542">
    <property type="entry name" value="Sigma70_r2"/>
    <property type="match status" value="1"/>
</dbReference>
<sequence length="263" mass="28275">MATGIAHMGAATGPTDRAARGVGSRGESAEFTGLIGRGVRRDPSVASISTVMTRASEADDAALVAALRGGDESAFADLVDLHTAAMLRAARIYVPSREIAEEVVQETWIAVLRGIVSFESRSSLRTWLFAVLTNVAKRRGLRERRHADLAMLAFTGGVVDPARIRASGLAYSGHWRTAHPLVAFPDTPEGFVLGNELIAVARRELDRLPERQRAVVTLRDMLGLEAADACALLEISTANQRVLLHRGRAAIREALEDYLTGAV</sequence>
<comment type="similarity">
    <text evidence="1">Belongs to the sigma-70 factor family. ECF subfamily.</text>
</comment>
<dbReference type="SUPFAM" id="SSF88946">
    <property type="entry name" value="Sigma2 domain of RNA polymerase sigma factors"/>
    <property type="match status" value="1"/>
</dbReference>
<dbReference type="AlphaFoldDB" id="A0A7I7RRC3"/>
<dbReference type="InterPro" id="IPR013324">
    <property type="entry name" value="RNA_pol_sigma_r3/r4-like"/>
</dbReference>
<evidence type="ECO:0000256" key="5">
    <source>
        <dbReference type="ARBA" id="ARBA00023163"/>
    </source>
</evidence>
<keyword evidence="3" id="KW-0731">Sigma factor</keyword>
<evidence type="ECO:0000256" key="2">
    <source>
        <dbReference type="ARBA" id="ARBA00023015"/>
    </source>
</evidence>
<evidence type="ECO:0000256" key="6">
    <source>
        <dbReference type="SAM" id="MobiDB-lite"/>
    </source>
</evidence>
<proteinExistence type="inferred from homology"/>
<dbReference type="Proteomes" id="UP000467428">
    <property type="component" value="Plasmid pJCM18538"/>
</dbReference>
<dbReference type="Gene3D" id="1.10.1740.10">
    <property type="match status" value="1"/>
</dbReference>
<dbReference type="GO" id="GO:0006352">
    <property type="term" value="P:DNA-templated transcription initiation"/>
    <property type="evidence" value="ECO:0007669"/>
    <property type="project" value="InterPro"/>
</dbReference>
<dbReference type="PANTHER" id="PTHR43133:SF53">
    <property type="entry name" value="ECF RNA POLYMERASE SIGMA-E FACTOR"/>
    <property type="match status" value="1"/>
</dbReference>
<dbReference type="InterPro" id="IPR013325">
    <property type="entry name" value="RNA_pol_sigma_r2"/>
</dbReference>
<dbReference type="KEGG" id="marz:MARA_01900"/>
<evidence type="ECO:0000256" key="3">
    <source>
        <dbReference type="ARBA" id="ARBA00023082"/>
    </source>
</evidence>
<accession>A0A7I7RRC3</accession>
<protein>
    <recommendedName>
        <fullName evidence="11">RNA polymerase sigma factor</fullName>
    </recommendedName>
</protein>
<dbReference type="SUPFAM" id="SSF88659">
    <property type="entry name" value="Sigma3 and sigma4 domains of RNA polymerase sigma factors"/>
    <property type="match status" value="1"/>
</dbReference>
<dbReference type="NCBIfam" id="TIGR02937">
    <property type="entry name" value="sigma70-ECF"/>
    <property type="match status" value="1"/>
</dbReference>
<name>A0A7I7RRC3_9MYCO</name>
<evidence type="ECO:0000259" key="7">
    <source>
        <dbReference type="Pfam" id="PF04542"/>
    </source>
</evidence>
<organism evidence="9 10">
    <name type="scientific">Mycolicibacterium arabiense</name>
    <dbReference type="NCBI Taxonomy" id="1286181"/>
    <lineage>
        <taxon>Bacteria</taxon>
        <taxon>Bacillati</taxon>
        <taxon>Actinomycetota</taxon>
        <taxon>Actinomycetes</taxon>
        <taxon>Mycobacteriales</taxon>
        <taxon>Mycobacteriaceae</taxon>
        <taxon>Mycolicibacterium</taxon>
    </lineage>
</organism>
<keyword evidence="10" id="KW-1185">Reference proteome</keyword>
<dbReference type="Gene3D" id="1.10.10.10">
    <property type="entry name" value="Winged helix-like DNA-binding domain superfamily/Winged helix DNA-binding domain"/>
    <property type="match status" value="1"/>
</dbReference>
<reference evidence="9 10" key="1">
    <citation type="journal article" date="2019" name="Emerg. Microbes Infect.">
        <title>Comprehensive subspecies identification of 175 nontuberculous mycobacteria species based on 7547 genomic profiles.</title>
        <authorList>
            <person name="Matsumoto Y."/>
            <person name="Kinjo T."/>
            <person name="Motooka D."/>
            <person name="Nabeya D."/>
            <person name="Jung N."/>
            <person name="Uechi K."/>
            <person name="Horii T."/>
            <person name="Iida T."/>
            <person name="Fujita J."/>
            <person name="Nakamura S."/>
        </authorList>
    </citation>
    <scope>NUCLEOTIDE SEQUENCE [LARGE SCALE GENOMIC DNA]</scope>
    <source>
        <strain evidence="9 10">JCM 18538</strain>
        <plasmid evidence="9">pJCM18538</plasmid>
    </source>
</reference>
<feature type="domain" description="RNA polymerase sigma-70 region 2" evidence="7">
    <location>
        <begin position="78"/>
        <end position="145"/>
    </location>
</feature>
<keyword evidence="5" id="KW-0804">Transcription</keyword>
<dbReference type="InterPro" id="IPR014284">
    <property type="entry name" value="RNA_pol_sigma-70_dom"/>
</dbReference>
<evidence type="ECO:0008006" key="11">
    <source>
        <dbReference type="Google" id="ProtNLM"/>
    </source>
</evidence>
<evidence type="ECO:0000256" key="1">
    <source>
        <dbReference type="ARBA" id="ARBA00010641"/>
    </source>
</evidence>
<dbReference type="PANTHER" id="PTHR43133">
    <property type="entry name" value="RNA POLYMERASE ECF-TYPE SIGMA FACTO"/>
    <property type="match status" value="1"/>
</dbReference>
<dbReference type="InterPro" id="IPR036388">
    <property type="entry name" value="WH-like_DNA-bd_sf"/>
</dbReference>
<evidence type="ECO:0000259" key="8">
    <source>
        <dbReference type="Pfam" id="PF08281"/>
    </source>
</evidence>
<dbReference type="GO" id="GO:0016987">
    <property type="term" value="F:sigma factor activity"/>
    <property type="evidence" value="ECO:0007669"/>
    <property type="project" value="UniProtKB-KW"/>
</dbReference>
<keyword evidence="9" id="KW-0614">Plasmid</keyword>
<dbReference type="InterPro" id="IPR039425">
    <property type="entry name" value="RNA_pol_sigma-70-like"/>
</dbReference>
<feature type="domain" description="RNA polymerase sigma factor 70 region 4 type 2" evidence="8">
    <location>
        <begin position="202"/>
        <end position="250"/>
    </location>
</feature>
<dbReference type="Pfam" id="PF08281">
    <property type="entry name" value="Sigma70_r4_2"/>
    <property type="match status" value="1"/>
</dbReference>
<keyword evidence="4" id="KW-0238">DNA-binding</keyword>
<dbReference type="EMBL" id="AP022592">
    <property type="protein sequence ID" value="BBY46760.1"/>
    <property type="molecule type" value="Genomic_DNA"/>
</dbReference>
<evidence type="ECO:0000256" key="4">
    <source>
        <dbReference type="ARBA" id="ARBA00023125"/>
    </source>
</evidence>
<evidence type="ECO:0000313" key="10">
    <source>
        <dbReference type="Proteomes" id="UP000467428"/>
    </source>
</evidence>
<gene>
    <name evidence="9" type="ORF">MARA_01900</name>
</gene>
<keyword evidence="2" id="KW-0805">Transcription regulation</keyword>
<dbReference type="InterPro" id="IPR007627">
    <property type="entry name" value="RNA_pol_sigma70_r2"/>
</dbReference>
<dbReference type="InterPro" id="IPR013249">
    <property type="entry name" value="RNA_pol_sigma70_r4_t2"/>
</dbReference>
<dbReference type="GO" id="GO:0003677">
    <property type="term" value="F:DNA binding"/>
    <property type="evidence" value="ECO:0007669"/>
    <property type="project" value="UniProtKB-KW"/>
</dbReference>